<dbReference type="SUPFAM" id="SSF53590">
    <property type="entry name" value="Nucleoside hydrolase"/>
    <property type="match status" value="1"/>
</dbReference>
<feature type="signal peptide" evidence="1">
    <location>
        <begin position="1"/>
        <end position="29"/>
    </location>
</feature>
<evidence type="ECO:0000313" key="3">
    <source>
        <dbReference type="EMBL" id="QDT08237.1"/>
    </source>
</evidence>
<dbReference type="InterPro" id="IPR036452">
    <property type="entry name" value="Ribo_hydro-like"/>
</dbReference>
<proteinExistence type="predicted"/>
<reference evidence="3 4" key="1">
    <citation type="submission" date="2019-02" db="EMBL/GenBank/DDBJ databases">
        <title>Deep-cultivation of Planctomycetes and their phenomic and genomic characterization uncovers novel biology.</title>
        <authorList>
            <person name="Wiegand S."/>
            <person name="Jogler M."/>
            <person name="Boedeker C."/>
            <person name="Pinto D."/>
            <person name="Vollmers J."/>
            <person name="Rivas-Marin E."/>
            <person name="Kohn T."/>
            <person name="Peeters S.H."/>
            <person name="Heuer A."/>
            <person name="Rast P."/>
            <person name="Oberbeckmann S."/>
            <person name="Bunk B."/>
            <person name="Jeske O."/>
            <person name="Meyerdierks A."/>
            <person name="Storesund J.E."/>
            <person name="Kallscheuer N."/>
            <person name="Luecker S."/>
            <person name="Lage O.M."/>
            <person name="Pohl T."/>
            <person name="Merkel B.J."/>
            <person name="Hornburger P."/>
            <person name="Mueller R.-W."/>
            <person name="Bruemmer F."/>
            <person name="Labrenz M."/>
            <person name="Spormann A.M."/>
            <person name="Op den Camp H."/>
            <person name="Overmann J."/>
            <person name="Amann R."/>
            <person name="Jetten M.S.M."/>
            <person name="Mascher T."/>
            <person name="Medema M.H."/>
            <person name="Devos D.P."/>
            <person name="Kaster A.-K."/>
            <person name="Ovreas L."/>
            <person name="Rohde M."/>
            <person name="Galperin M.Y."/>
            <person name="Jogler C."/>
        </authorList>
    </citation>
    <scope>NUCLEOTIDE SEQUENCE [LARGE SCALE GENOMIC DNA]</scope>
    <source>
        <strain evidence="3 4">K23_9</strain>
    </source>
</reference>
<accession>A0A517NM71</accession>
<evidence type="ECO:0000256" key="1">
    <source>
        <dbReference type="SAM" id="SignalP"/>
    </source>
</evidence>
<dbReference type="InterPro" id="IPR011483">
    <property type="entry name" value="Sde182_NH-like"/>
</dbReference>
<dbReference type="Gene3D" id="3.90.245.10">
    <property type="entry name" value="Ribonucleoside hydrolase-like"/>
    <property type="match status" value="1"/>
</dbReference>
<sequence length="454" mass="50849" precursor="true">MDHYHRCSFVSLCLRLTLLIVYSMLPAVAQEAAKQSTAKDIATEQPRHRVVVSTDIGGTDPDDFQSMVQLLVYADRLDIEGLIASPYGQGRASDILRVIDCYEKDFANLSTYSSAYPTPDALRSITKQGDTERAPYAGTRAPTEGSRWIIQCARRDDHPPLHVLVWGGLEDLAQALHDAPDILPQLRVYWIGGPNKKWAPDAYQYIVDNHPKLWMIESNATYRGWFTGGNHAADWGNKAFVSRYIKGQGALGDFFTAQKAEVKMGDTPSVGWLLEGSSDDPSQRGWGGSYVRAWKRPQLKLRRLPGETDRIEVFGILELALPVDRISPNATATLHVENQKLDGHFADDGSVRFRFCPKAAKQYRFRIESSDASLDAKTGSITAFSPKLAEIRTPDVRFPNWWTDDLSPTVAEGPHSGAKTVSRWRKDFLRDFSVRMRRCSEPSPAKNATSRSFQ</sequence>
<protein>
    <submittedName>
        <fullName evidence="3">Inosine-uridine preferring nucleoside hydrolase</fullName>
    </submittedName>
</protein>
<gene>
    <name evidence="3" type="ORF">K239x_01720</name>
</gene>
<keyword evidence="3" id="KW-0378">Hydrolase</keyword>
<dbReference type="EMBL" id="CP036526">
    <property type="protein sequence ID" value="QDT08237.1"/>
    <property type="molecule type" value="Genomic_DNA"/>
</dbReference>
<dbReference type="GO" id="GO:0016799">
    <property type="term" value="F:hydrolase activity, hydrolyzing N-glycosyl compounds"/>
    <property type="evidence" value="ECO:0007669"/>
    <property type="project" value="InterPro"/>
</dbReference>
<evidence type="ECO:0000259" key="2">
    <source>
        <dbReference type="Pfam" id="PF07632"/>
    </source>
</evidence>
<feature type="domain" description="Cellulose-binding Sde182 nucleoside hydrolase-like" evidence="2">
    <location>
        <begin position="49"/>
        <end position="290"/>
    </location>
</feature>
<keyword evidence="1" id="KW-0732">Signal</keyword>
<name>A0A517NM71_9BACT</name>
<keyword evidence="4" id="KW-1185">Reference proteome</keyword>
<evidence type="ECO:0000313" key="4">
    <source>
        <dbReference type="Proteomes" id="UP000319817"/>
    </source>
</evidence>
<organism evidence="3 4">
    <name type="scientific">Stieleria marina</name>
    <dbReference type="NCBI Taxonomy" id="1930275"/>
    <lineage>
        <taxon>Bacteria</taxon>
        <taxon>Pseudomonadati</taxon>
        <taxon>Planctomycetota</taxon>
        <taxon>Planctomycetia</taxon>
        <taxon>Pirellulales</taxon>
        <taxon>Pirellulaceae</taxon>
        <taxon>Stieleria</taxon>
    </lineage>
</organism>
<dbReference type="AlphaFoldDB" id="A0A517NM71"/>
<dbReference type="Proteomes" id="UP000319817">
    <property type="component" value="Chromosome"/>
</dbReference>
<dbReference type="Pfam" id="PF07632">
    <property type="entry name" value="Sde182_NH-like"/>
    <property type="match status" value="1"/>
</dbReference>
<feature type="chain" id="PRO_5022067415" evidence="1">
    <location>
        <begin position="30"/>
        <end position="454"/>
    </location>
</feature>